<dbReference type="GO" id="GO:0009443">
    <property type="term" value="P:pyridoxal 5'-phosphate salvage"/>
    <property type="evidence" value="ECO:0007669"/>
    <property type="project" value="InterPro"/>
</dbReference>
<dbReference type="Pfam" id="PF08543">
    <property type="entry name" value="Phos_pyr_kin"/>
    <property type="match status" value="1"/>
</dbReference>
<dbReference type="InterPro" id="IPR004625">
    <property type="entry name" value="PyrdxlKinase"/>
</dbReference>
<dbReference type="PANTHER" id="PTHR10534:SF2">
    <property type="entry name" value="PYRIDOXAL KINASE"/>
    <property type="match status" value="1"/>
</dbReference>
<dbReference type="InterPro" id="IPR029056">
    <property type="entry name" value="Ribokinase-like"/>
</dbReference>
<keyword evidence="8" id="KW-1185">Reference proteome</keyword>
<dbReference type="InterPro" id="IPR013749">
    <property type="entry name" value="PM/HMP-P_kinase-1"/>
</dbReference>
<reference evidence="7 8" key="1">
    <citation type="submission" date="2018-10" db="EMBL/GenBank/DDBJ databases">
        <title>Notoacmeibacter sp. M2BS9Y-3-1, whole genome shotgun sequence.</title>
        <authorList>
            <person name="Tuo L."/>
        </authorList>
    </citation>
    <scope>NUCLEOTIDE SEQUENCE [LARGE SCALE GENOMIC DNA]</scope>
    <source>
        <strain evidence="7 8">M2BS9Y-3-1</strain>
    </source>
</reference>
<gene>
    <name evidence="7" type="ORF">D8780_13025</name>
</gene>
<feature type="domain" description="Pyridoxamine kinase/Phosphomethylpyrimidine kinase" evidence="6">
    <location>
        <begin position="74"/>
        <end position="252"/>
    </location>
</feature>
<dbReference type="EC" id="2.7.1.35" evidence="1"/>
<keyword evidence="2" id="KW-0808">Transferase</keyword>
<proteinExistence type="predicted"/>
<evidence type="ECO:0000259" key="6">
    <source>
        <dbReference type="Pfam" id="PF08543"/>
    </source>
</evidence>
<evidence type="ECO:0000313" key="7">
    <source>
        <dbReference type="EMBL" id="RLQ89019.1"/>
    </source>
</evidence>
<dbReference type="GO" id="GO:0005829">
    <property type="term" value="C:cytosol"/>
    <property type="evidence" value="ECO:0007669"/>
    <property type="project" value="TreeGrafter"/>
</dbReference>
<comment type="caution">
    <text evidence="7">The sequence shown here is derived from an EMBL/GenBank/DDBJ whole genome shotgun (WGS) entry which is preliminary data.</text>
</comment>
<name>A0A3L7JFB5_9HYPH</name>
<protein>
    <recommendedName>
        <fullName evidence="1">pyridoxal kinase</fullName>
        <ecNumber evidence="1">2.7.1.35</ecNumber>
    </recommendedName>
</protein>
<evidence type="ECO:0000313" key="8">
    <source>
        <dbReference type="Proteomes" id="UP000281094"/>
    </source>
</evidence>
<evidence type="ECO:0000256" key="2">
    <source>
        <dbReference type="ARBA" id="ARBA00022679"/>
    </source>
</evidence>
<dbReference type="EMBL" id="RCWN01000001">
    <property type="protein sequence ID" value="RLQ89019.1"/>
    <property type="molecule type" value="Genomic_DNA"/>
</dbReference>
<dbReference type="SUPFAM" id="SSF53613">
    <property type="entry name" value="Ribokinase-like"/>
    <property type="match status" value="1"/>
</dbReference>
<accession>A0A3L7JFB5</accession>
<keyword evidence="5" id="KW-0067">ATP-binding</keyword>
<dbReference type="AlphaFoldDB" id="A0A3L7JFB5"/>
<organism evidence="7 8">
    <name type="scientific">Notoacmeibacter ruber</name>
    <dbReference type="NCBI Taxonomy" id="2670375"/>
    <lineage>
        <taxon>Bacteria</taxon>
        <taxon>Pseudomonadati</taxon>
        <taxon>Pseudomonadota</taxon>
        <taxon>Alphaproteobacteria</taxon>
        <taxon>Hyphomicrobiales</taxon>
        <taxon>Notoacmeibacteraceae</taxon>
        <taxon>Notoacmeibacter</taxon>
    </lineage>
</organism>
<dbReference type="Proteomes" id="UP000281094">
    <property type="component" value="Unassembled WGS sequence"/>
</dbReference>
<dbReference type="GO" id="GO:0005524">
    <property type="term" value="F:ATP binding"/>
    <property type="evidence" value="ECO:0007669"/>
    <property type="project" value="UniProtKB-KW"/>
</dbReference>
<evidence type="ECO:0000256" key="5">
    <source>
        <dbReference type="ARBA" id="ARBA00022840"/>
    </source>
</evidence>
<dbReference type="PANTHER" id="PTHR10534">
    <property type="entry name" value="PYRIDOXAL KINASE"/>
    <property type="match status" value="1"/>
</dbReference>
<dbReference type="GO" id="GO:0008478">
    <property type="term" value="F:pyridoxal kinase activity"/>
    <property type="evidence" value="ECO:0007669"/>
    <property type="project" value="UniProtKB-EC"/>
</dbReference>
<evidence type="ECO:0000256" key="4">
    <source>
        <dbReference type="ARBA" id="ARBA00022777"/>
    </source>
</evidence>
<sequence>MDGPVVAISSMVAKGTVGLRAIMPAMQARQREVVAVPTALLSWHPGHGSATIAPTNKDEFCRLLGDLTGRSEWIGPAAILSGWLADEDQVVALARFVADSKRQRPELIYLCDPVIGDMRGAYRPPAVIDAIAKELLPLADITTPNRFELELLTGRALSDNGALIEAGRQLGVARLIITSAFAMMAGSVGNLLVVGDNALMVEKRVIADAPHGTGDLFSALFLARLLEGQSDAAALSAATASVFEMLARSRKAAHEELALASEQACLVRPMAMVTERRIAMPKIAADG</sequence>
<dbReference type="Gene3D" id="3.40.1190.20">
    <property type="match status" value="1"/>
</dbReference>
<evidence type="ECO:0000256" key="1">
    <source>
        <dbReference type="ARBA" id="ARBA00012104"/>
    </source>
</evidence>
<keyword evidence="3" id="KW-0547">Nucleotide-binding</keyword>
<keyword evidence="4 7" id="KW-0418">Kinase</keyword>
<dbReference type="CDD" id="cd01173">
    <property type="entry name" value="pyridoxal_pyridoxamine_kinase"/>
    <property type="match status" value="1"/>
</dbReference>
<evidence type="ECO:0000256" key="3">
    <source>
        <dbReference type="ARBA" id="ARBA00022741"/>
    </source>
</evidence>
<dbReference type="RefSeq" id="WP_121645986.1">
    <property type="nucleotide sequence ID" value="NZ_RCWN01000001.1"/>
</dbReference>